<evidence type="ECO:0000313" key="6">
    <source>
        <dbReference type="Proteomes" id="UP000095751"/>
    </source>
</evidence>
<comment type="pathway">
    <text evidence="1">Protein modification; protein glycosylation.</text>
</comment>
<gene>
    <name evidence="5" type="ORF">FRACYDRAFT_256479</name>
</gene>
<dbReference type="GO" id="GO:0016757">
    <property type="term" value="F:glycosyltransferase activity"/>
    <property type="evidence" value="ECO:0007669"/>
    <property type="project" value="UniProtKB-KW"/>
</dbReference>
<sequence length="797" mass="90923">MNAEDHKTGGMSKDLPHFHKPRRLQFQQRPKVRVPYPDFGSLYKPKDIIGCSCQQQQQQRQKNQNQKSKEEYQKDIINDPRNALKRFQFGWYLLSVSGPGGSDAGLAIQILQSCFNINGQKNEVDMNLGQIDPLKGYLASSMIGRYMHEQRNYKVSNQFLSIAYEISKLKLSPNHDVSELCVHLQLSSQFNYFPLTVEEANTAIENIEIYQNELLQLMDFKSYPTTYNKDVYLNEHWLSNTIPGVQQDPYLHCMYDLFELSFYYRANTKKIASQHYKLTSLTWPSILYTAKHVQEYDDEKKKALLEFSSTTDTNTQQEQQQQQNYQKCIGPDGKINLAVISGTLSEGHSVSEDFGGILSRLDRNMFDVTYIYIHENTSPNQGAAKFTSANPQDTLHHYTKNPSIDNGNGSWITRIGIDITEKFNFDMILYLDLTMSTYCRRLGMMTLAPVQINTHGHPVTSGHPSSIVQHFISWSEAELPLEESQTHYTEQLQLIPKGKMHQYYTPRVIQEEVGGTGSPILRSRMDGMRFDHLLRKDFHELPAYIKDGGELDDDVNNNKRSDLNLYVCMQKPFKLMPEFDGLVCGILAKDLNGFVILHKEESTYHHKTFVQRMMNAGCDMSRMHFISSQPNHKLLKLYSTANVILDSYPAGGCTTTREAIELGKAVVTWPARLLGGRWTLGLYNIIGLEEGTKTKLIASSKEEYITKAVEIGTNHTLRNQIELEIRDKTSSNLFYRQEAVVEWEKILLRVSPVKQCNSSSSSSSSPVILSEDNDNDGNDDDEHDTSSDSTTASNDEL</sequence>
<evidence type="ECO:0000256" key="1">
    <source>
        <dbReference type="ARBA" id="ARBA00004922"/>
    </source>
</evidence>
<dbReference type="Proteomes" id="UP000095751">
    <property type="component" value="Unassembled WGS sequence"/>
</dbReference>
<evidence type="ECO:0000313" key="5">
    <source>
        <dbReference type="EMBL" id="OEU06072.1"/>
    </source>
</evidence>
<keyword evidence="2" id="KW-0328">Glycosyltransferase</keyword>
<reference evidence="5 6" key="1">
    <citation type="submission" date="2016-09" db="EMBL/GenBank/DDBJ databases">
        <title>Extensive genetic diversity and differential bi-allelic expression allows diatom success in the polar Southern Ocean.</title>
        <authorList>
            <consortium name="DOE Joint Genome Institute"/>
            <person name="Mock T."/>
            <person name="Otillar R.P."/>
            <person name="Strauss J."/>
            <person name="Dupont C."/>
            <person name="Frickenhaus S."/>
            <person name="Maumus F."/>
            <person name="Mcmullan M."/>
            <person name="Sanges R."/>
            <person name="Schmutz J."/>
            <person name="Toseland A."/>
            <person name="Valas R."/>
            <person name="Veluchamy A."/>
            <person name="Ward B.J."/>
            <person name="Allen A."/>
            <person name="Barry K."/>
            <person name="Falciatore A."/>
            <person name="Ferrante M."/>
            <person name="Fortunato A.E."/>
            <person name="Gloeckner G."/>
            <person name="Gruber A."/>
            <person name="Hipkin R."/>
            <person name="Janech M."/>
            <person name="Kroth P."/>
            <person name="Leese F."/>
            <person name="Lindquist E."/>
            <person name="Lyon B.R."/>
            <person name="Martin J."/>
            <person name="Mayer C."/>
            <person name="Parker M."/>
            <person name="Quesneville H."/>
            <person name="Raymond J."/>
            <person name="Uhlig C."/>
            <person name="Valentin K.U."/>
            <person name="Worden A.Z."/>
            <person name="Armbrust E.V."/>
            <person name="Bowler C."/>
            <person name="Green B."/>
            <person name="Moulton V."/>
            <person name="Van Oosterhout C."/>
            <person name="Grigoriev I."/>
        </authorList>
    </citation>
    <scope>NUCLEOTIDE SEQUENCE [LARGE SCALE GENOMIC DNA]</scope>
    <source>
        <strain evidence="5 6">CCMP1102</strain>
    </source>
</reference>
<dbReference type="AlphaFoldDB" id="A0A1E7EJN8"/>
<feature type="compositionally biased region" description="Acidic residues" evidence="4">
    <location>
        <begin position="771"/>
        <end position="783"/>
    </location>
</feature>
<feature type="compositionally biased region" description="Low complexity" evidence="4">
    <location>
        <begin position="787"/>
        <end position="797"/>
    </location>
</feature>
<feature type="region of interest" description="Disordered" evidence="4">
    <location>
        <begin position="1"/>
        <end position="30"/>
    </location>
</feature>
<dbReference type="InParanoid" id="A0A1E7EJN8"/>
<dbReference type="Gene3D" id="3.40.50.11380">
    <property type="match status" value="1"/>
</dbReference>
<keyword evidence="6" id="KW-1185">Reference proteome</keyword>
<dbReference type="OrthoDB" id="9991317at2759"/>
<dbReference type="PANTHER" id="PTHR44835:SF1">
    <property type="entry name" value="PROTEIN O-GLCNAC TRANSFERASE"/>
    <property type="match status" value="1"/>
</dbReference>
<organism evidence="5 6">
    <name type="scientific">Fragilariopsis cylindrus CCMP1102</name>
    <dbReference type="NCBI Taxonomy" id="635003"/>
    <lineage>
        <taxon>Eukaryota</taxon>
        <taxon>Sar</taxon>
        <taxon>Stramenopiles</taxon>
        <taxon>Ochrophyta</taxon>
        <taxon>Bacillariophyta</taxon>
        <taxon>Bacillariophyceae</taxon>
        <taxon>Bacillariophycidae</taxon>
        <taxon>Bacillariales</taxon>
        <taxon>Bacillariaceae</taxon>
        <taxon>Fragilariopsis</taxon>
    </lineage>
</organism>
<feature type="region of interest" description="Disordered" evidence="4">
    <location>
        <begin position="755"/>
        <end position="797"/>
    </location>
</feature>
<dbReference type="EMBL" id="KV784429">
    <property type="protein sequence ID" value="OEU06072.1"/>
    <property type="molecule type" value="Genomic_DNA"/>
</dbReference>
<dbReference type="Gene3D" id="3.40.50.2000">
    <property type="entry name" value="Glycogen Phosphorylase B"/>
    <property type="match status" value="1"/>
</dbReference>
<dbReference type="PANTHER" id="PTHR44835">
    <property type="entry name" value="UDP-N-ACETYLGLUCOSAMINE--PEPTIDE N-ACETYLGLUCOSAMINYLTRANSFERASE SPINDLY-RELATED"/>
    <property type="match status" value="1"/>
</dbReference>
<evidence type="ECO:0000256" key="2">
    <source>
        <dbReference type="ARBA" id="ARBA00022676"/>
    </source>
</evidence>
<dbReference type="KEGG" id="fcy:FRACYDRAFT_256479"/>
<protein>
    <recommendedName>
        <fullName evidence="7">O-GlcNAc transferase C-terminal domain-containing protein</fullName>
    </recommendedName>
</protein>
<dbReference type="InterPro" id="IPR051939">
    <property type="entry name" value="Glycosyltr_41/O-GlcNAc_trsf"/>
</dbReference>
<evidence type="ECO:0000256" key="4">
    <source>
        <dbReference type="SAM" id="MobiDB-lite"/>
    </source>
</evidence>
<name>A0A1E7EJN8_9STRA</name>
<keyword evidence="3" id="KW-0808">Transferase</keyword>
<proteinExistence type="predicted"/>
<accession>A0A1E7EJN8</accession>
<evidence type="ECO:0000256" key="3">
    <source>
        <dbReference type="ARBA" id="ARBA00022679"/>
    </source>
</evidence>
<evidence type="ECO:0008006" key="7">
    <source>
        <dbReference type="Google" id="ProtNLM"/>
    </source>
</evidence>